<feature type="domain" description="MYND-type" evidence="5">
    <location>
        <begin position="521"/>
        <end position="569"/>
    </location>
</feature>
<dbReference type="Gene3D" id="6.10.140.2220">
    <property type="match status" value="1"/>
</dbReference>
<keyword evidence="2 4" id="KW-0863">Zinc-finger</keyword>
<evidence type="ECO:0000256" key="3">
    <source>
        <dbReference type="ARBA" id="ARBA00022833"/>
    </source>
</evidence>
<dbReference type="SUPFAM" id="SSF144232">
    <property type="entry name" value="HIT/MYND zinc finger-like"/>
    <property type="match status" value="1"/>
</dbReference>
<evidence type="ECO:0000256" key="1">
    <source>
        <dbReference type="ARBA" id="ARBA00022723"/>
    </source>
</evidence>
<dbReference type="GO" id="GO:0008270">
    <property type="term" value="F:zinc ion binding"/>
    <property type="evidence" value="ECO:0007669"/>
    <property type="project" value="UniProtKB-KW"/>
</dbReference>
<accession>A0A4Y7SLA1</accession>
<gene>
    <name evidence="6" type="ORF">FA13DRAFT_1715935</name>
</gene>
<dbReference type="PROSITE" id="PS50865">
    <property type="entry name" value="ZF_MYND_2"/>
    <property type="match status" value="1"/>
</dbReference>
<dbReference type="AlphaFoldDB" id="A0A4Y7SLA1"/>
<organism evidence="6 7">
    <name type="scientific">Coprinellus micaceus</name>
    <name type="common">Glistening ink-cap mushroom</name>
    <name type="synonym">Coprinus micaceus</name>
    <dbReference type="NCBI Taxonomy" id="71717"/>
    <lineage>
        <taxon>Eukaryota</taxon>
        <taxon>Fungi</taxon>
        <taxon>Dikarya</taxon>
        <taxon>Basidiomycota</taxon>
        <taxon>Agaricomycotina</taxon>
        <taxon>Agaricomycetes</taxon>
        <taxon>Agaricomycetidae</taxon>
        <taxon>Agaricales</taxon>
        <taxon>Agaricineae</taxon>
        <taxon>Psathyrellaceae</taxon>
        <taxon>Coprinellus</taxon>
    </lineage>
</organism>
<dbReference type="InterPro" id="IPR002893">
    <property type="entry name" value="Znf_MYND"/>
</dbReference>
<evidence type="ECO:0000313" key="7">
    <source>
        <dbReference type="Proteomes" id="UP000298030"/>
    </source>
</evidence>
<dbReference type="EMBL" id="QPFP01000088">
    <property type="protein sequence ID" value="TEB22625.1"/>
    <property type="molecule type" value="Genomic_DNA"/>
</dbReference>
<keyword evidence="7" id="KW-1185">Reference proteome</keyword>
<dbReference type="Proteomes" id="UP000298030">
    <property type="component" value="Unassembled WGS sequence"/>
</dbReference>
<keyword evidence="1" id="KW-0479">Metal-binding</keyword>
<evidence type="ECO:0000256" key="4">
    <source>
        <dbReference type="PROSITE-ProRule" id="PRU00134"/>
    </source>
</evidence>
<evidence type="ECO:0000313" key="6">
    <source>
        <dbReference type="EMBL" id="TEB22625.1"/>
    </source>
</evidence>
<dbReference type="OrthoDB" id="2915092at2759"/>
<dbReference type="Pfam" id="PF01753">
    <property type="entry name" value="zf-MYND"/>
    <property type="match status" value="1"/>
</dbReference>
<keyword evidence="3" id="KW-0862">Zinc</keyword>
<comment type="caution">
    <text evidence="6">The sequence shown here is derived from an EMBL/GenBank/DDBJ whole genome shotgun (WGS) entry which is preliminary data.</text>
</comment>
<evidence type="ECO:0000259" key="5">
    <source>
        <dbReference type="PROSITE" id="PS50865"/>
    </source>
</evidence>
<protein>
    <recommendedName>
        <fullName evidence="5">MYND-type domain-containing protein</fullName>
    </recommendedName>
</protein>
<evidence type="ECO:0000256" key="2">
    <source>
        <dbReference type="ARBA" id="ARBA00022771"/>
    </source>
</evidence>
<reference evidence="6 7" key="1">
    <citation type="journal article" date="2019" name="Nat. Ecol. Evol.">
        <title>Megaphylogeny resolves global patterns of mushroom evolution.</title>
        <authorList>
            <person name="Varga T."/>
            <person name="Krizsan K."/>
            <person name="Foldi C."/>
            <person name="Dima B."/>
            <person name="Sanchez-Garcia M."/>
            <person name="Sanchez-Ramirez S."/>
            <person name="Szollosi G.J."/>
            <person name="Szarkandi J.G."/>
            <person name="Papp V."/>
            <person name="Albert L."/>
            <person name="Andreopoulos W."/>
            <person name="Angelini C."/>
            <person name="Antonin V."/>
            <person name="Barry K.W."/>
            <person name="Bougher N.L."/>
            <person name="Buchanan P."/>
            <person name="Buyck B."/>
            <person name="Bense V."/>
            <person name="Catcheside P."/>
            <person name="Chovatia M."/>
            <person name="Cooper J."/>
            <person name="Damon W."/>
            <person name="Desjardin D."/>
            <person name="Finy P."/>
            <person name="Geml J."/>
            <person name="Haridas S."/>
            <person name="Hughes K."/>
            <person name="Justo A."/>
            <person name="Karasinski D."/>
            <person name="Kautmanova I."/>
            <person name="Kiss B."/>
            <person name="Kocsube S."/>
            <person name="Kotiranta H."/>
            <person name="LaButti K.M."/>
            <person name="Lechner B.E."/>
            <person name="Liimatainen K."/>
            <person name="Lipzen A."/>
            <person name="Lukacs Z."/>
            <person name="Mihaltcheva S."/>
            <person name="Morgado L.N."/>
            <person name="Niskanen T."/>
            <person name="Noordeloos M.E."/>
            <person name="Ohm R.A."/>
            <person name="Ortiz-Santana B."/>
            <person name="Ovrebo C."/>
            <person name="Racz N."/>
            <person name="Riley R."/>
            <person name="Savchenko A."/>
            <person name="Shiryaev A."/>
            <person name="Soop K."/>
            <person name="Spirin V."/>
            <person name="Szebenyi C."/>
            <person name="Tomsovsky M."/>
            <person name="Tulloss R.E."/>
            <person name="Uehling J."/>
            <person name="Grigoriev I.V."/>
            <person name="Vagvolgyi C."/>
            <person name="Papp T."/>
            <person name="Martin F.M."/>
            <person name="Miettinen O."/>
            <person name="Hibbett D.S."/>
            <person name="Nagy L.G."/>
        </authorList>
    </citation>
    <scope>NUCLEOTIDE SEQUENCE [LARGE SCALE GENOMIC DNA]</scope>
    <source>
        <strain evidence="6 7">FP101781</strain>
    </source>
</reference>
<proteinExistence type="predicted"/>
<sequence>MMLATLTLFQCIVLERAPGHHGDSSYVKAIGRIYSREHLFNHSLPLAGAFTATCMTSWLYELPLIHEDSQGPLLLGACEPLCAKPAQNTSLRLLSEWGEAIIYPIAPPIALTPSPSPYSTTPSRIVLLRQASTGSLHDLQRLAFTYPYSSFDLRPFHAILPFLRDGPPNEPEADDTTVLQALVRVTTCLAVVHSTADAVEDNPYAGPRFSLTLGGHWTAIVSWIRFAIEKVDQRLPSDTMDEHITTVARFMPLFTHPLLADIVSLDPRSTIELSFSVWTVVFSRRRSINVPDDGACEIARFISEALEDDALSPAIVDVLNYGSYAPAFFSALASGCRTLRKRLSRGIVPFSFAHQLASFYLSIIGGVSKTYDQAWTYMLPKGCLKAYSQCLLQMSHCEGATTIWLVAHVGFLFSLIKHEPAHLMAKVKQLVKGDVFILLYRCLSEHKSDTYQADAAGSMVAYLACYLPFTPFHQATSRSIRSASDQLCGARHTDLVPQWQSFMSFFDFVDSTLSTSDDCFAYACDSTKHVHGTGEALKHRRACSGCENVFYCSEACQREDWEVLHRMECVGTQIASRALESRSRGEWIPRGSRGNLSAILLRIYNELKLYDAKAVTGYSLDNPHNYVTTLDLRAGSATPAITLMKKETFTPKISSFHPHNLRPRLNVLLSSCDSPSARIVEGIFRYGDGTIHVFARLGEALEGFRFLTGVGMSSNPA</sequence>
<name>A0A4Y7SLA1_COPMI</name>